<comment type="caution">
    <text evidence="2">The sequence shown here is derived from an EMBL/GenBank/DDBJ whole genome shotgun (WGS) entry which is preliminary data.</text>
</comment>
<name>A0A328NC57_9ACTN</name>
<dbReference type="EMBL" id="PYAG01000041">
    <property type="protein sequence ID" value="RAO26506.1"/>
    <property type="molecule type" value="Genomic_DNA"/>
</dbReference>
<organism evidence="2 3">
    <name type="scientific">Micromonospora saelicesensis</name>
    <dbReference type="NCBI Taxonomy" id="285676"/>
    <lineage>
        <taxon>Bacteria</taxon>
        <taxon>Bacillati</taxon>
        <taxon>Actinomycetota</taxon>
        <taxon>Actinomycetes</taxon>
        <taxon>Micromonosporales</taxon>
        <taxon>Micromonosporaceae</taxon>
        <taxon>Micromonospora</taxon>
    </lineage>
</organism>
<keyword evidence="1" id="KW-0812">Transmembrane</keyword>
<evidence type="ECO:0000313" key="3">
    <source>
        <dbReference type="Proteomes" id="UP000249419"/>
    </source>
</evidence>
<sequence>MTTDPEQAEATSAVRGLLVASAIVVALIGATALIWSLT</sequence>
<dbReference type="AlphaFoldDB" id="A0A328NC57"/>
<keyword evidence="1" id="KW-0472">Membrane</keyword>
<dbReference type="Proteomes" id="UP000249419">
    <property type="component" value="Unassembled WGS sequence"/>
</dbReference>
<reference evidence="2 3" key="1">
    <citation type="submission" date="2018-03" db="EMBL/GenBank/DDBJ databases">
        <title>Defining the species Micromonospora saelicesensis and Micromonospora noduli under the framework of genomics.</title>
        <authorList>
            <person name="Riesco R."/>
            <person name="Trujillo M.E."/>
        </authorList>
    </citation>
    <scope>NUCLEOTIDE SEQUENCE [LARGE SCALE GENOMIC DNA]</scope>
    <source>
        <strain evidence="2 3">PSN13</strain>
    </source>
</reference>
<keyword evidence="1" id="KW-1133">Transmembrane helix</keyword>
<feature type="transmembrane region" description="Helical" evidence="1">
    <location>
        <begin position="12"/>
        <end position="35"/>
    </location>
</feature>
<proteinExistence type="predicted"/>
<protein>
    <submittedName>
        <fullName evidence="2">Uncharacterized protein</fullName>
    </submittedName>
</protein>
<gene>
    <name evidence="2" type="ORF">PSN13_06534</name>
</gene>
<evidence type="ECO:0000256" key="1">
    <source>
        <dbReference type="SAM" id="Phobius"/>
    </source>
</evidence>
<accession>A0A328NC57</accession>
<evidence type="ECO:0000313" key="2">
    <source>
        <dbReference type="EMBL" id="RAO26506.1"/>
    </source>
</evidence>